<reference evidence="4" key="2">
    <citation type="submission" date="2020-09" db="EMBL/GenBank/DDBJ databases">
        <authorList>
            <person name="Sun Q."/>
            <person name="Ohkuma M."/>
        </authorList>
    </citation>
    <scope>NUCLEOTIDE SEQUENCE</scope>
    <source>
        <strain evidence="4">JCM 13064</strain>
    </source>
</reference>
<proteinExistence type="predicted"/>
<feature type="domain" description="VWFA" evidence="3">
    <location>
        <begin position="386"/>
        <end position="581"/>
    </location>
</feature>
<dbReference type="InterPro" id="IPR036465">
    <property type="entry name" value="vWFA_dom_sf"/>
</dbReference>
<comment type="caution">
    <text evidence="4">The sequence shown here is derived from an EMBL/GenBank/DDBJ whole genome shotgun (WGS) entry which is preliminary data.</text>
</comment>
<evidence type="ECO:0000259" key="3">
    <source>
        <dbReference type="PROSITE" id="PS50234"/>
    </source>
</evidence>
<dbReference type="SUPFAM" id="SSF53850">
    <property type="entry name" value="Periplasmic binding protein-like II"/>
    <property type="match status" value="1"/>
</dbReference>
<dbReference type="PROSITE" id="PS50234">
    <property type="entry name" value="VWFA"/>
    <property type="match status" value="1"/>
</dbReference>
<accession>A0A917VV16</accession>
<dbReference type="Gene3D" id="3.40.190.10">
    <property type="entry name" value="Periplasmic binding protein-like II"/>
    <property type="match status" value="2"/>
</dbReference>
<dbReference type="Gene3D" id="3.40.50.410">
    <property type="entry name" value="von Willebrand factor, type A domain"/>
    <property type="match status" value="1"/>
</dbReference>
<keyword evidence="2" id="KW-0472">Membrane</keyword>
<keyword evidence="2" id="KW-1133">Transmembrane helix</keyword>
<gene>
    <name evidence="4" type="ORF">GCM10007964_69130</name>
</gene>
<evidence type="ECO:0000256" key="1">
    <source>
        <dbReference type="SAM" id="MobiDB-lite"/>
    </source>
</evidence>
<sequence>MTGRHRNPEHPDGDERYEEDGPSWRDRLASLLEAVRESAPLATAHGRAITAVVLGVLLLGSLAGGAYALVSRSMCAERPGLRVTAAPEIGPALERVAEKYTQQGGCAEITIRQGSPADVADELAARKNLMDVWVPDASVWVDLARVQGADRTSLGAGTPIARSPVIMAVAESTVTRLASAKVKPSWTLLVPTAATRKKLPKASTTLPAPSRFASGLAALDALSSVVTDRPAMLKIVNGMTTNLRRSVLPSQEALFDLVERPAKGTDPIIVVSEQAVWEYNSDRANTRVAGLYPQEGTLALDYPFVPVTKDALKRQAAEEFRRIVLSAAGRAILQSYGFRDAAGQAGGAMDEAHGVRAEPPRELTVPDAMARLRVLLSMRMLLADTRTLLLLDVSRSMAEEVPGLGTSRVRAMADAAEAGVRALPQGGDVGLWIFAAGLDGDKDHRQLVPVGPLAQQGPEVVRALRKLPGQVGGGSGLYDALLAAFRSASKSQVKNMLSSIVVFTDGGDDDRRGIKLKELLATLEKEFDAGRPVTVTLVGFGEDVDVSALEQIARVTNGAAMVAGGFDQAQQIFLQTLANRVCVDRERCAAQEG</sequence>
<dbReference type="Proteomes" id="UP000645217">
    <property type="component" value="Unassembled WGS sequence"/>
</dbReference>
<dbReference type="InterPro" id="IPR002035">
    <property type="entry name" value="VWF_A"/>
</dbReference>
<dbReference type="SMART" id="SM00327">
    <property type="entry name" value="VWA"/>
    <property type="match status" value="1"/>
</dbReference>
<dbReference type="EMBL" id="BMNT01000056">
    <property type="protein sequence ID" value="GGL17307.1"/>
    <property type="molecule type" value="Genomic_DNA"/>
</dbReference>
<dbReference type="Pfam" id="PF13531">
    <property type="entry name" value="SBP_bac_11"/>
    <property type="match status" value="1"/>
</dbReference>
<keyword evidence="2" id="KW-0812">Transmembrane</keyword>
<dbReference type="RefSeq" id="WP_189167294.1">
    <property type="nucleotide sequence ID" value="NZ_BMNT01000056.1"/>
</dbReference>
<evidence type="ECO:0000313" key="5">
    <source>
        <dbReference type="Proteomes" id="UP000645217"/>
    </source>
</evidence>
<name>A0A917VV16_9ACTN</name>
<dbReference type="SUPFAM" id="SSF53300">
    <property type="entry name" value="vWA-like"/>
    <property type="match status" value="1"/>
</dbReference>
<keyword evidence="5" id="KW-1185">Reference proteome</keyword>
<evidence type="ECO:0000256" key="2">
    <source>
        <dbReference type="SAM" id="Phobius"/>
    </source>
</evidence>
<feature type="region of interest" description="Disordered" evidence="1">
    <location>
        <begin position="1"/>
        <end position="22"/>
    </location>
</feature>
<feature type="compositionally biased region" description="Basic and acidic residues" evidence="1">
    <location>
        <begin position="1"/>
        <end position="14"/>
    </location>
</feature>
<evidence type="ECO:0000313" key="4">
    <source>
        <dbReference type="EMBL" id="GGL17307.1"/>
    </source>
</evidence>
<feature type="transmembrane region" description="Helical" evidence="2">
    <location>
        <begin position="48"/>
        <end position="70"/>
    </location>
</feature>
<protein>
    <recommendedName>
        <fullName evidence="3">VWFA domain-containing protein</fullName>
    </recommendedName>
</protein>
<dbReference type="AlphaFoldDB" id="A0A917VV16"/>
<dbReference type="Pfam" id="PF13768">
    <property type="entry name" value="VWA_3"/>
    <property type="match status" value="1"/>
</dbReference>
<reference evidence="4" key="1">
    <citation type="journal article" date="2014" name="Int. J. Syst. Evol. Microbiol.">
        <title>Complete genome sequence of Corynebacterium casei LMG S-19264T (=DSM 44701T), isolated from a smear-ripened cheese.</title>
        <authorList>
            <consortium name="US DOE Joint Genome Institute (JGI-PGF)"/>
            <person name="Walter F."/>
            <person name="Albersmeier A."/>
            <person name="Kalinowski J."/>
            <person name="Ruckert C."/>
        </authorList>
    </citation>
    <scope>NUCLEOTIDE SEQUENCE</scope>
    <source>
        <strain evidence="4">JCM 13064</strain>
    </source>
</reference>
<organism evidence="4 5">
    <name type="scientific">Sphaerisporangium melleum</name>
    <dbReference type="NCBI Taxonomy" id="321316"/>
    <lineage>
        <taxon>Bacteria</taxon>
        <taxon>Bacillati</taxon>
        <taxon>Actinomycetota</taxon>
        <taxon>Actinomycetes</taxon>
        <taxon>Streptosporangiales</taxon>
        <taxon>Streptosporangiaceae</taxon>
        <taxon>Sphaerisporangium</taxon>
    </lineage>
</organism>